<dbReference type="PANTHER" id="PTHR11455:SF9">
    <property type="entry name" value="CRYPTOCHROME CIRCADIAN CLOCK 5 ISOFORM X1"/>
    <property type="match status" value="1"/>
</dbReference>
<dbReference type="SUPFAM" id="SSF52425">
    <property type="entry name" value="Cryptochrome/photolyase, N-terminal domain"/>
    <property type="match status" value="1"/>
</dbReference>
<dbReference type="SUPFAM" id="SSF48173">
    <property type="entry name" value="Cryptochrome/photolyase FAD-binding domain"/>
    <property type="match status" value="1"/>
</dbReference>
<feature type="binding site" evidence="12">
    <location>
        <position position="230"/>
    </location>
    <ligand>
        <name>FAD</name>
        <dbReference type="ChEBI" id="CHEBI:57692"/>
    </ligand>
</feature>
<dbReference type="EMBL" id="BJLH01000008">
    <property type="protein sequence ID" value="GEA60857.1"/>
    <property type="molecule type" value="Genomic_DNA"/>
</dbReference>
<evidence type="ECO:0000256" key="14">
    <source>
        <dbReference type="RuleBase" id="RU004182"/>
    </source>
</evidence>
<evidence type="ECO:0000313" key="17">
    <source>
        <dbReference type="Proteomes" id="UP000318242"/>
    </source>
</evidence>
<dbReference type="PRINTS" id="PR00147">
    <property type="entry name" value="DNAPHOTLYASE"/>
</dbReference>
<dbReference type="InterPro" id="IPR006050">
    <property type="entry name" value="DNA_photolyase_N"/>
</dbReference>
<keyword evidence="17" id="KW-1185">Reference proteome</keyword>
<evidence type="ECO:0000256" key="6">
    <source>
        <dbReference type="ARBA" id="ARBA00022827"/>
    </source>
</evidence>
<dbReference type="Gene3D" id="1.10.579.10">
    <property type="entry name" value="DNA Cyclobutane Dipyrimidine Photolyase, subunit A, domain 3"/>
    <property type="match status" value="1"/>
</dbReference>
<feature type="site" description="Electron transfer via tryptophanyl radical" evidence="13">
    <location>
        <position position="390"/>
    </location>
</feature>
<dbReference type="GO" id="GO:0003904">
    <property type="term" value="F:deoxyribodipyrimidine photo-lyase activity"/>
    <property type="evidence" value="ECO:0007669"/>
    <property type="project" value="UniProtKB-EC"/>
</dbReference>
<keyword evidence="6 12" id="KW-0274">FAD</keyword>
<proteinExistence type="inferred from homology"/>
<evidence type="ECO:0000256" key="3">
    <source>
        <dbReference type="ARBA" id="ARBA00013149"/>
    </source>
</evidence>
<dbReference type="Pfam" id="PF00875">
    <property type="entry name" value="DNA_photolyase"/>
    <property type="match status" value="1"/>
</dbReference>
<dbReference type="Gene3D" id="3.40.50.620">
    <property type="entry name" value="HUPs"/>
    <property type="match status" value="1"/>
</dbReference>
<evidence type="ECO:0000256" key="13">
    <source>
        <dbReference type="PIRSR" id="PIRSR602081-2"/>
    </source>
</evidence>
<feature type="binding site" evidence="12">
    <location>
        <begin position="282"/>
        <end position="289"/>
    </location>
    <ligand>
        <name>FAD</name>
        <dbReference type="ChEBI" id="CHEBI:57692"/>
    </ligand>
</feature>
<dbReference type="InterPro" id="IPR014729">
    <property type="entry name" value="Rossmann-like_a/b/a_fold"/>
</dbReference>
<comment type="cofactor">
    <cofactor evidence="12">
        <name>FAD</name>
        <dbReference type="ChEBI" id="CHEBI:57692"/>
    </cofactor>
    <text evidence="12">Binds 1 FAD per subunit.</text>
</comment>
<evidence type="ECO:0000259" key="15">
    <source>
        <dbReference type="PROSITE" id="PS51645"/>
    </source>
</evidence>
<protein>
    <recommendedName>
        <fullName evidence="4">Deoxyribodipyrimidine photo-lyase</fullName>
        <ecNumber evidence="3">4.1.99.3</ecNumber>
    </recommendedName>
    <alternativeName>
        <fullName evidence="8">DNA photolyase</fullName>
    </alternativeName>
    <alternativeName>
        <fullName evidence="11">Photoreactivating enzyme</fullName>
    </alternativeName>
</protein>
<name>A0A4Y3INN8_9VIBR</name>
<dbReference type="RefSeq" id="WP_141271256.1">
    <property type="nucleotide sequence ID" value="NZ_BJLH01000008.1"/>
</dbReference>
<reference evidence="16 17" key="1">
    <citation type="submission" date="2019-06" db="EMBL/GenBank/DDBJ databases">
        <title>Whole genome shotgun sequence of Vibrio comitans NBRC 102076.</title>
        <authorList>
            <person name="Hosoyama A."/>
            <person name="Uohara A."/>
            <person name="Ohji S."/>
            <person name="Ichikawa N."/>
        </authorList>
    </citation>
    <scope>NUCLEOTIDE SEQUENCE [LARGE SCALE GENOMIC DNA]</scope>
    <source>
        <strain evidence="16 17">NBRC 102076</strain>
    </source>
</reference>
<dbReference type="Pfam" id="PF03441">
    <property type="entry name" value="FAD_binding_7"/>
    <property type="match status" value="1"/>
</dbReference>
<feature type="binding site" evidence="12">
    <location>
        <position position="279"/>
    </location>
    <ligand>
        <name>FAD</name>
        <dbReference type="ChEBI" id="CHEBI:57692"/>
    </ligand>
</feature>
<dbReference type="FunFam" id="1.10.579.10:FF:000003">
    <property type="entry name" value="Deoxyribodipyrimidine photo-lyase"/>
    <property type="match status" value="1"/>
</dbReference>
<dbReference type="InterPro" id="IPR002081">
    <property type="entry name" value="Cryptochrome/DNA_photolyase_1"/>
</dbReference>
<keyword evidence="5 12" id="KW-0285">Flavoprotein</keyword>
<dbReference type="Gene3D" id="1.25.40.80">
    <property type="match status" value="1"/>
</dbReference>
<dbReference type="OrthoDB" id="9772484at2"/>
<dbReference type="NCBIfam" id="NF007955">
    <property type="entry name" value="PRK10674.1"/>
    <property type="match status" value="1"/>
</dbReference>
<comment type="similarity">
    <text evidence="2">Belongs to the DNA photolyase class-1 family.</text>
</comment>
<sequence>MRGLIWFRRDLRTLDNTALIEAIRAVSDSQNNEQGLLALFIVTPAQWKEHCLSPMQADLIRQRLLTLTTELKALNISLAVETVDSFRDCPSLITELCQRFDIERVFANAEYELNETSRDALVEEALAEHDIPFTLCSDKCVFMPGSLLNKQGSYFKVFTPFKKTWLQNFSVEQSVVYKPNLLDFNALYDPEFEYNGILDYPTVDSVQWHDNTKDVITELRRFAIERAPDYQQDRDFPALDGTSQLSPYLAIGMLSVRQCIARLLNGRHPEQLNEGEQTWLSELIWREFYQHLIYFEPKLCKGRAFVPWSENICWQGENAHLEKWQKGETGYPIVDAAMKQLNQTGWMHNRLRMVVASFLTKDLLLDWHDGEAYFMSKLVDGDFAANNGGWQWSASTGCDAQPYFRIFNPIAQGQRFDPDGSFVKQWLPELQTVPTKYVHSPWLWADFPSLDYPDPIVEHKQQREQALQMYKDAKASGS</sequence>
<dbReference type="GO" id="GO:0000719">
    <property type="term" value="P:photoreactive repair"/>
    <property type="evidence" value="ECO:0007669"/>
    <property type="project" value="UniProtKB-ARBA"/>
</dbReference>
<keyword evidence="16" id="KW-0456">Lyase</keyword>
<evidence type="ECO:0000256" key="11">
    <source>
        <dbReference type="ARBA" id="ARBA00083107"/>
    </source>
</evidence>
<feature type="domain" description="Photolyase/cryptochrome alpha/beta" evidence="15">
    <location>
        <begin position="1"/>
        <end position="141"/>
    </location>
</feature>
<feature type="site" description="Electron transfer via tryptophanyl radical" evidence="13">
    <location>
        <position position="367"/>
    </location>
</feature>
<dbReference type="PROSITE" id="PS51645">
    <property type="entry name" value="PHR_CRY_ALPHA_BETA"/>
    <property type="match status" value="1"/>
</dbReference>
<keyword evidence="7 14" id="KW-0157">Chromophore</keyword>
<dbReference type="PANTHER" id="PTHR11455">
    <property type="entry name" value="CRYPTOCHROME"/>
    <property type="match status" value="1"/>
</dbReference>
<comment type="function">
    <text evidence="10">Involved in repair of UV radiation-induced DNA damage. Catalyzes the light-dependent monomerization (300-600 nm) of cyclobutyl pyrimidine dimers (in cis-syn configuration), which are formed between adjacent bases on the same DNA strand upon exposure to ultraviolet radiation.</text>
</comment>
<dbReference type="InterPro" id="IPR036134">
    <property type="entry name" value="Crypto/Photolyase_FAD-like_sf"/>
</dbReference>
<dbReference type="InterPro" id="IPR036155">
    <property type="entry name" value="Crypto/Photolyase_N_sf"/>
</dbReference>
<evidence type="ECO:0000256" key="5">
    <source>
        <dbReference type="ARBA" id="ARBA00022630"/>
    </source>
</evidence>
<comment type="caution">
    <text evidence="16">The sequence shown here is derived from an EMBL/GenBank/DDBJ whole genome shotgun (WGS) entry which is preliminary data.</text>
</comment>
<evidence type="ECO:0000256" key="7">
    <source>
        <dbReference type="ARBA" id="ARBA00022991"/>
    </source>
</evidence>
<comment type="catalytic activity">
    <reaction evidence="9">
        <text>cyclobutadipyrimidine (in DNA) = 2 pyrimidine residues (in DNA).</text>
        <dbReference type="EC" id="4.1.99.3"/>
    </reaction>
</comment>
<evidence type="ECO:0000256" key="4">
    <source>
        <dbReference type="ARBA" id="ARBA00014046"/>
    </source>
</evidence>
<comment type="similarity">
    <text evidence="14">Belongs to the DNA photolyase family.</text>
</comment>
<feature type="binding site" evidence="12">
    <location>
        <begin position="242"/>
        <end position="246"/>
    </location>
    <ligand>
        <name>FAD</name>
        <dbReference type="ChEBI" id="CHEBI:57692"/>
    </ligand>
</feature>
<evidence type="ECO:0000256" key="8">
    <source>
        <dbReference type="ARBA" id="ARBA00031671"/>
    </source>
</evidence>
<evidence type="ECO:0000256" key="2">
    <source>
        <dbReference type="ARBA" id="ARBA00005862"/>
    </source>
</evidence>
<dbReference type="GO" id="GO:0071949">
    <property type="term" value="F:FAD binding"/>
    <property type="evidence" value="ECO:0007669"/>
    <property type="project" value="TreeGrafter"/>
</dbReference>
<accession>A0A4Y3INN8</accession>
<organism evidence="16 17">
    <name type="scientific">Vibrio comitans NBRC 102076</name>
    <dbReference type="NCBI Taxonomy" id="1219078"/>
    <lineage>
        <taxon>Bacteria</taxon>
        <taxon>Pseudomonadati</taxon>
        <taxon>Pseudomonadota</taxon>
        <taxon>Gammaproteobacteria</taxon>
        <taxon>Vibrionales</taxon>
        <taxon>Vibrionaceae</taxon>
        <taxon>Vibrio</taxon>
    </lineage>
</organism>
<evidence type="ECO:0000256" key="1">
    <source>
        <dbReference type="ARBA" id="ARBA00001932"/>
    </source>
</evidence>
<evidence type="ECO:0000256" key="12">
    <source>
        <dbReference type="PIRSR" id="PIRSR602081-1"/>
    </source>
</evidence>
<dbReference type="GO" id="GO:0003677">
    <property type="term" value="F:DNA binding"/>
    <property type="evidence" value="ECO:0007669"/>
    <property type="project" value="TreeGrafter"/>
</dbReference>
<dbReference type="AlphaFoldDB" id="A0A4Y3INN8"/>
<dbReference type="InterPro" id="IPR005101">
    <property type="entry name" value="Cryptochr/Photolyase_FAD-bd"/>
</dbReference>
<evidence type="ECO:0000256" key="10">
    <source>
        <dbReference type="ARBA" id="ARBA00059220"/>
    </source>
</evidence>
<gene>
    <name evidence="16" type="ORF">VCO01S_20500</name>
</gene>
<dbReference type="EC" id="4.1.99.3" evidence="3"/>
<comment type="cofactor">
    <cofactor evidence="1">
        <name>(6R)-5,10-methylene-5,6,7,8-tetrahydrofolate</name>
        <dbReference type="ChEBI" id="CHEBI:15636"/>
    </cofactor>
</comment>
<dbReference type="Proteomes" id="UP000318242">
    <property type="component" value="Unassembled WGS sequence"/>
</dbReference>
<feature type="site" description="Electron transfer via tryptophanyl radical" evidence="13">
    <location>
        <position position="314"/>
    </location>
</feature>
<dbReference type="GO" id="GO:0009416">
    <property type="term" value="P:response to light stimulus"/>
    <property type="evidence" value="ECO:0007669"/>
    <property type="project" value="TreeGrafter"/>
</dbReference>
<evidence type="ECO:0000256" key="9">
    <source>
        <dbReference type="ARBA" id="ARBA00033999"/>
    </source>
</evidence>
<feature type="binding site" evidence="12">
    <location>
        <begin position="380"/>
        <end position="382"/>
    </location>
    <ligand>
        <name>FAD</name>
        <dbReference type="ChEBI" id="CHEBI:57692"/>
    </ligand>
</feature>
<evidence type="ECO:0000313" key="16">
    <source>
        <dbReference type="EMBL" id="GEA60857.1"/>
    </source>
</evidence>